<name>A0A8D8F0K6_CULPI</name>
<dbReference type="EMBL" id="HBUE01021994">
    <property type="protein sequence ID" value="CAG6453043.1"/>
    <property type="molecule type" value="Transcribed_RNA"/>
</dbReference>
<proteinExistence type="predicted"/>
<evidence type="ECO:0000313" key="1">
    <source>
        <dbReference type="EMBL" id="CAG6453043.1"/>
    </source>
</evidence>
<dbReference type="AlphaFoldDB" id="A0A8D8F0K6"/>
<protein>
    <submittedName>
        <fullName evidence="1">(northern house mosquito) hypothetical protein</fullName>
    </submittedName>
</protein>
<organism evidence="1">
    <name type="scientific">Culex pipiens</name>
    <name type="common">House mosquito</name>
    <dbReference type="NCBI Taxonomy" id="7175"/>
    <lineage>
        <taxon>Eukaryota</taxon>
        <taxon>Metazoa</taxon>
        <taxon>Ecdysozoa</taxon>
        <taxon>Arthropoda</taxon>
        <taxon>Hexapoda</taxon>
        <taxon>Insecta</taxon>
        <taxon>Pterygota</taxon>
        <taxon>Neoptera</taxon>
        <taxon>Endopterygota</taxon>
        <taxon>Diptera</taxon>
        <taxon>Nematocera</taxon>
        <taxon>Culicoidea</taxon>
        <taxon>Culicidae</taxon>
        <taxon>Culicinae</taxon>
        <taxon>Culicini</taxon>
        <taxon>Culex</taxon>
        <taxon>Culex</taxon>
    </lineage>
</organism>
<accession>A0A8D8F0K6</accession>
<reference evidence="1" key="1">
    <citation type="submission" date="2021-05" db="EMBL/GenBank/DDBJ databases">
        <authorList>
            <person name="Alioto T."/>
            <person name="Alioto T."/>
            <person name="Gomez Garrido J."/>
        </authorList>
    </citation>
    <scope>NUCLEOTIDE SEQUENCE</scope>
</reference>
<sequence length="129" mass="14820">MAFHQAIEAGAALFQDLVLVTDTFVLKGFALPQFVSGLAHWTLLLVSRITHCQRVASSRRFRLRTLLHWFHFRVELLGDSTLLFQERHQRSVGREHVLLLLGLPGHLQLLLHLAHDEVDQHLLAEPSHR</sequence>